<evidence type="ECO:0000313" key="3">
    <source>
        <dbReference type="Proteomes" id="UP000053144"/>
    </source>
</evidence>
<feature type="transmembrane region" description="Helical" evidence="1">
    <location>
        <begin position="196"/>
        <end position="217"/>
    </location>
</feature>
<accession>A0A0L9T4S6</accession>
<protein>
    <submittedName>
        <fullName evidence="2">Uncharacterized protein</fullName>
    </submittedName>
</protein>
<dbReference type="PANTHER" id="PTHR31515:SF2">
    <property type="entry name" value="TRANSMEMBRANE PROTEIN"/>
    <property type="match status" value="1"/>
</dbReference>
<dbReference type="STRING" id="3914.A0A0L9T4S6"/>
<keyword evidence="1" id="KW-0812">Transmembrane</keyword>
<proteinExistence type="predicted"/>
<name>A0A0L9T4S6_PHAAN</name>
<organism evidence="2 3">
    <name type="scientific">Phaseolus angularis</name>
    <name type="common">Azuki bean</name>
    <name type="synonym">Vigna angularis</name>
    <dbReference type="NCBI Taxonomy" id="3914"/>
    <lineage>
        <taxon>Eukaryota</taxon>
        <taxon>Viridiplantae</taxon>
        <taxon>Streptophyta</taxon>
        <taxon>Embryophyta</taxon>
        <taxon>Tracheophyta</taxon>
        <taxon>Spermatophyta</taxon>
        <taxon>Magnoliopsida</taxon>
        <taxon>eudicotyledons</taxon>
        <taxon>Gunneridae</taxon>
        <taxon>Pentapetalae</taxon>
        <taxon>rosids</taxon>
        <taxon>fabids</taxon>
        <taxon>Fabales</taxon>
        <taxon>Fabaceae</taxon>
        <taxon>Papilionoideae</taxon>
        <taxon>50 kb inversion clade</taxon>
        <taxon>NPAAA clade</taxon>
        <taxon>indigoferoid/millettioid clade</taxon>
        <taxon>Phaseoleae</taxon>
        <taxon>Vigna</taxon>
    </lineage>
</organism>
<dbReference type="Gramene" id="KOM25356">
    <property type="protein sequence ID" value="KOM25356"/>
    <property type="gene ID" value="LR48_Vigan102s001400"/>
</dbReference>
<dbReference type="Proteomes" id="UP000053144">
    <property type="component" value="Unassembled WGS sequence"/>
</dbReference>
<evidence type="ECO:0000256" key="1">
    <source>
        <dbReference type="SAM" id="Phobius"/>
    </source>
</evidence>
<sequence length="227" mass="25781">MIIVVQSESSSWESHLHCNGHSLLLDLRQPIKAAVAATAEHLAGLLPLHLVYGQAHETAIEDWLWSVGCNPFSITSQGWHISQFQSDSIARSYVITSLEESIQLVNSAIHLLLMERTTEKTFRIFQSQELELANKYSYVVSLWKRVSTVTGELRYVDALRLLNTLEDASKRFVGQVNATLSLLHPINCTRERKIHMVFDMTTIPAFLIVLGCLYMVLRPRRPKPKIN</sequence>
<evidence type="ECO:0000313" key="2">
    <source>
        <dbReference type="EMBL" id="KOM25356.1"/>
    </source>
</evidence>
<dbReference type="OMA" id="PVIHAQE"/>
<gene>
    <name evidence="2" type="ORF">LR48_Vigan102s001400</name>
</gene>
<dbReference type="EMBL" id="KQ258265">
    <property type="protein sequence ID" value="KOM25356.1"/>
    <property type="molecule type" value="Genomic_DNA"/>
</dbReference>
<dbReference type="AlphaFoldDB" id="A0A0L9T4S6"/>
<keyword evidence="1" id="KW-1133">Transmembrane helix</keyword>
<keyword evidence="1" id="KW-0472">Membrane</keyword>
<dbReference type="PANTHER" id="PTHR31515">
    <property type="entry name" value="TRANSMEMBRANE PROTEIN-RELATED"/>
    <property type="match status" value="1"/>
</dbReference>
<reference evidence="3" key="1">
    <citation type="journal article" date="2015" name="Proc. Natl. Acad. Sci. U.S.A.">
        <title>Genome sequencing of adzuki bean (Vigna angularis) provides insight into high starch and low fat accumulation and domestication.</title>
        <authorList>
            <person name="Yang K."/>
            <person name="Tian Z."/>
            <person name="Chen C."/>
            <person name="Luo L."/>
            <person name="Zhao B."/>
            <person name="Wang Z."/>
            <person name="Yu L."/>
            <person name="Li Y."/>
            <person name="Sun Y."/>
            <person name="Li W."/>
            <person name="Chen Y."/>
            <person name="Li Y."/>
            <person name="Zhang Y."/>
            <person name="Ai D."/>
            <person name="Zhao J."/>
            <person name="Shang C."/>
            <person name="Ma Y."/>
            <person name="Wu B."/>
            <person name="Wang M."/>
            <person name="Gao L."/>
            <person name="Sun D."/>
            <person name="Zhang P."/>
            <person name="Guo F."/>
            <person name="Wang W."/>
            <person name="Li Y."/>
            <person name="Wang J."/>
            <person name="Varshney R.K."/>
            <person name="Wang J."/>
            <person name="Ling H.Q."/>
            <person name="Wan P."/>
        </authorList>
    </citation>
    <scope>NUCLEOTIDE SEQUENCE</scope>
    <source>
        <strain evidence="3">cv. Jingnong 6</strain>
    </source>
</reference>